<proteinExistence type="predicted"/>
<sequence length="1273" mass="140136">MSKGNSSRDFNQDISESSKTTGRESSILQNVEGSDKDGVKTSVQVVPPGMEMEVDIQAALRDAQEAATHMRPLSGPAITAVSADQDAQEDLDAAEDSQDAYIKPLRIFNDMIGRIVDLDVHPYAKMALGVLSWSSKIILAQVDRDAAVLKLLEKLCEVYGFMTQDQMLGQISPVILGKISQQTLECARFIRDYSEISNFWNILGKNILSETTDAIQKYSNVFDSLMQNSRDHVTRDVVIHVLQTEEISDLSGMTYAEGAGLDTRKECLEGTRTEILSEITKWVNSTEDNAPHVLWISGPAGKGKSAIAHTIAKWFKDVGGLGSFYSFDREREADRRHEKIFSTIARDLADRDPEMRRALADAVLGASSLKKTTNIIQQWQKLLIEPLGKSTGSTGEPIMIVINALDESGGVETRKDFLQILAGKHHNPAFPKITDLPNNFRFIVTSRPLDDINAEFHGVQDVQQMSMDDIPRANAERDICAYVSKELEGLDFQGKEFAVLAEKADGLFEWARLACGYIKDSHAGVYPMERFQAVVSRNPAERIPLLHDMYRLILRDIIPEDTSPHSQKLRSTTLARFRSVMGQILGTVEPLPLASLNAMRCHFPQQEDHFDVQLIVKSMGSLLSGTTNPDSPIRPLHASFSDFLTDKPSSGEFFIDLSKTQHNLAFASLRVMEHGLRFNICGLKSSFLLNSEDPGLQNRVGKCIPPHLSYSSRYWTLHVRTTVFDKELAKEVKLFFDNERLFFWLESLALINVLSGAVPALLLIPQWLKGHSEFKDVSSTAMDVQRFIRVFGGIILHSTPHLYVSALPFLPANSPLSKHLARFPNTLRVASGRDMNWPIVQTVLRGHTSSVWSVSFSPDGTRIVTGSQDNTVRLWDAVTGEPVGGPLRGHTSAVTSVSFSPDGSHIVTCSHDETVRLWDAGTGEPVGEPLRGHTHFVTSVSFSPDGTRIVTGSQDNTARLWDGRTGEPVGKPLRGHTSSVTSVSFSPDGTRIVTDGTRIVTGSQDNTVRQWDAETGEPVGGPLRGHTSAVTSVSFSPDGTRIVTGSQDMTVCLWDAATGQPVGAPLRGHTSSVTSVSFSPDGTRIVTGSDDKTVRLWNAATGQPVGEPLQGHTSAVASVSFSPDGTRIVTGSKDNTVRLWNATAKQPLQQHAMSDPLSFSDEHRMTETTTTVTSNICNDNFICFSSNPTHALRNTSELTAGASHDDRISTPFFLKRYTGWVVGPKHQLLFWVPPASRHPFYSPQTALVIPRGGPELDLSRMAHGQHWQKCREE</sequence>
<dbReference type="PRINTS" id="PR00320">
    <property type="entry name" value="GPROTEINBRPT"/>
</dbReference>
<feature type="domain" description="Nephrocystin 3-like N-terminal" evidence="5">
    <location>
        <begin position="276"/>
        <end position="447"/>
    </location>
</feature>
<evidence type="ECO:0000313" key="6">
    <source>
        <dbReference type="EMBL" id="KIK38133.1"/>
    </source>
</evidence>
<dbReference type="GO" id="GO:1990234">
    <property type="term" value="C:transferase complex"/>
    <property type="evidence" value="ECO:0007669"/>
    <property type="project" value="UniProtKB-ARBA"/>
</dbReference>
<feature type="compositionally biased region" description="Polar residues" evidence="4">
    <location>
        <begin position="976"/>
        <end position="987"/>
    </location>
</feature>
<feature type="repeat" description="WD" evidence="3">
    <location>
        <begin position="887"/>
        <end position="928"/>
    </location>
</feature>
<dbReference type="InParanoid" id="A0A0D0B2G1"/>
<reference evidence="6 7" key="1">
    <citation type="submission" date="2014-04" db="EMBL/GenBank/DDBJ databases">
        <authorList>
            <consortium name="DOE Joint Genome Institute"/>
            <person name="Kuo A."/>
            <person name="Ruytinx J."/>
            <person name="Rineau F."/>
            <person name="Colpaert J."/>
            <person name="Kohler A."/>
            <person name="Nagy L.G."/>
            <person name="Floudas D."/>
            <person name="Copeland A."/>
            <person name="Barry K.W."/>
            <person name="Cichocki N."/>
            <person name="Veneault-Fourrey C."/>
            <person name="LaButti K."/>
            <person name="Lindquist E.A."/>
            <person name="Lipzen A."/>
            <person name="Lundell T."/>
            <person name="Morin E."/>
            <person name="Murat C."/>
            <person name="Sun H."/>
            <person name="Tunlid A."/>
            <person name="Henrissat B."/>
            <person name="Grigoriev I.V."/>
            <person name="Hibbett D.S."/>
            <person name="Martin F."/>
            <person name="Nordberg H.P."/>
            <person name="Cantor M.N."/>
            <person name="Hua S.X."/>
        </authorList>
    </citation>
    <scope>NUCLEOTIDE SEQUENCE [LARGE SCALE GENOMIC DNA]</scope>
    <source>
        <strain evidence="6 7">UH-Slu-Lm8-n1</strain>
    </source>
</reference>
<evidence type="ECO:0000259" key="5">
    <source>
        <dbReference type="Pfam" id="PF24883"/>
    </source>
</evidence>
<dbReference type="Gene3D" id="2.130.10.10">
    <property type="entry name" value="YVTN repeat-like/Quinoprotein amine dehydrogenase"/>
    <property type="match status" value="4"/>
</dbReference>
<feature type="repeat" description="WD" evidence="3">
    <location>
        <begin position="844"/>
        <end position="885"/>
    </location>
</feature>
<feature type="repeat" description="WD" evidence="3">
    <location>
        <begin position="1023"/>
        <end position="1064"/>
    </location>
</feature>
<dbReference type="InterPro" id="IPR027417">
    <property type="entry name" value="P-loop_NTPase"/>
</dbReference>
<feature type="compositionally biased region" description="Polar residues" evidence="4">
    <location>
        <begin position="1"/>
        <end position="32"/>
    </location>
</feature>
<dbReference type="Pfam" id="PF24883">
    <property type="entry name" value="NPHP3_N"/>
    <property type="match status" value="1"/>
</dbReference>
<dbReference type="EMBL" id="KN835409">
    <property type="protein sequence ID" value="KIK38133.1"/>
    <property type="molecule type" value="Genomic_DNA"/>
</dbReference>
<gene>
    <name evidence="6" type="ORF">CY34DRAFT_809670</name>
</gene>
<evidence type="ECO:0000313" key="7">
    <source>
        <dbReference type="Proteomes" id="UP000054485"/>
    </source>
</evidence>
<feature type="repeat" description="WD" evidence="3">
    <location>
        <begin position="930"/>
        <end position="971"/>
    </location>
</feature>
<name>A0A0D0B2G1_9AGAM</name>
<accession>A0A0D0B2G1</accession>
<dbReference type="GO" id="GO:0005634">
    <property type="term" value="C:nucleus"/>
    <property type="evidence" value="ECO:0007669"/>
    <property type="project" value="TreeGrafter"/>
</dbReference>
<evidence type="ECO:0000256" key="2">
    <source>
        <dbReference type="ARBA" id="ARBA00022737"/>
    </source>
</evidence>
<dbReference type="InterPro" id="IPR020472">
    <property type="entry name" value="WD40_PAC1"/>
</dbReference>
<dbReference type="SUPFAM" id="SSF52540">
    <property type="entry name" value="P-loop containing nucleoside triphosphate hydrolases"/>
    <property type="match status" value="1"/>
</dbReference>
<dbReference type="CDD" id="cd00200">
    <property type="entry name" value="WD40"/>
    <property type="match status" value="1"/>
</dbReference>
<evidence type="ECO:0000256" key="4">
    <source>
        <dbReference type="SAM" id="MobiDB-lite"/>
    </source>
</evidence>
<feature type="repeat" description="WD" evidence="3">
    <location>
        <begin position="1109"/>
        <end position="1150"/>
    </location>
</feature>
<protein>
    <recommendedName>
        <fullName evidence="5">Nephrocystin 3-like N-terminal domain-containing protein</fullName>
    </recommendedName>
</protein>
<dbReference type="InterPro" id="IPR001680">
    <property type="entry name" value="WD40_rpt"/>
</dbReference>
<keyword evidence="2" id="KW-0677">Repeat</keyword>
<keyword evidence="1 3" id="KW-0853">WD repeat</keyword>
<dbReference type="PROSITE" id="PS50294">
    <property type="entry name" value="WD_REPEATS_REGION"/>
    <property type="match status" value="7"/>
</dbReference>
<dbReference type="InterPro" id="IPR019775">
    <property type="entry name" value="WD40_repeat_CS"/>
</dbReference>
<dbReference type="InterPro" id="IPR056884">
    <property type="entry name" value="NPHP3-like_N"/>
</dbReference>
<evidence type="ECO:0000256" key="1">
    <source>
        <dbReference type="ARBA" id="ARBA00022574"/>
    </source>
</evidence>
<dbReference type="Gene3D" id="3.40.50.300">
    <property type="entry name" value="P-loop containing nucleotide triphosphate hydrolases"/>
    <property type="match status" value="1"/>
</dbReference>
<dbReference type="SUPFAM" id="SSF50978">
    <property type="entry name" value="WD40 repeat-like"/>
    <property type="match status" value="1"/>
</dbReference>
<dbReference type="PANTHER" id="PTHR22847">
    <property type="entry name" value="WD40 REPEAT PROTEIN"/>
    <property type="match status" value="1"/>
</dbReference>
<feature type="repeat" description="WD" evidence="3">
    <location>
        <begin position="973"/>
        <end position="1021"/>
    </location>
</feature>
<dbReference type="AlphaFoldDB" id="A0A0D0B2G1"/>
<dbReference type="Proteomes" id="UP000054485">
    <property type="component" value="Unassembled WGS sequence"/>
</dbReference>
<dbReference type="InterPro" id="IPR036322">
    <property type="entry name" value="WD40_repeat_dom_sf"/>
</dbReference>
<dbReference type="STRING" id="930992.A0A0D0B2G1"/>
<evidence type="ECO:0000256" key="3">
    <source>
        <dbReference type="PROSITE-ProRule" id="PRU00221"/>
    </source>
</evidence>
<dbReference type="HOGENOM" id="CLU_000288_6_0_1"/>
<dbReference type="PANTHER" id="PTHR22847:SF637">
    <property type="entry name" value="WD REPEAT DOMAIN 5B"/>
    <property type="match status" value="1"/>
</dbReference>
<reference evidence="7" key="2">
    <citation type="submission" date="2015-01" db="EMBL/GenBank/DDBJ databases">
        <title>Evolutionary Origins and Diversification of the Mycorrhizal Mutualists.</title>
        <authorList>
            <consortium name="DOE Joint Genome Institute"/>
            <consortium name="Mycorrhizal Genomics Consortium"/>
            <person name="Kohler A."/>
            <person name="Kuo A."/>
            <person name="Nagy L.G."/>
            <person name="Floudas D."/>
            <person name="Copeland A."/>
            <person name="Barry K.W."/>
            <person name="Cichocki N."/>
            <person name="Veneault-Fourrey C."/>
            <person name="LaButti K."/>
            <person name="Lindquist E.A."/>
            <person name="Lipzen A."/>
            <person name="Lundell T."/>
            <person name="Morin E."/>
            <person name="Murat C."/>
            <person name="Riley R."/>
            <person name="Ohm R."/>
            <person name="Sun H."/>
            <person name="Tunlid A."/>
            <person name="Henrissat B."/>
            <person name="Grigoriev I.V."/>
            <person name="Hibbett D.S."/>
            <person name="Martin F."/>
        </authorList>
    </citation>
    <scope>NUCLEOTIDE SEQUENCE [LARGE SCALE GENOMIC DNA]</scope>
    <source>
        <strain evidence="7">UH-Slu-Lm8-n1</strain>
    </source>
</reference>
<dbReference type="PROSITE" id="PS00678">
    <property type="entry name" value="WD_REPEATS_1"/>
    <property type="match status" value="2"/>
</dbReference>
<dbReference type="Pfam" id="PF00400">
    <property type="entry name" value="WD40"/>
    <property type="match status" value="7"/>
</dbReference>
<feature type="repeat" description="WD" evidence="3">
    <location>
        <begin position="1066"/>
        <end position="1107"/>
    </location>
</feature>
<dbReference type="OrthoDB" id="163438at2759"/>
<dbReference type="InterPro" id="IPR015943">
    <property type="entry name" value="WD40/YVTN_repeat-like_dom_sf"/>
</dbReference>
<keyword evidence="7" id="KW-1185">Reference proteome</keyword>
<feature type="region of interest" description="Disordered" evidence="4">
    <location>
        <begin position="963"/>
        <end position="988"/>
    </location>
</feature>
<dbReference type="SMART" id="SM00320">
    <property type="entry name" value="WD40"/>
    <property type="match status" value="7"/>
</dbReference>
<organism evidence="6 7">
    <name type="scientific">Suillus luteus UH-Slu-Lm8-n1</name>
    <dbReference type="NCBI Taxonomy" id="930992"/>
    <lineage>
        <taxon>Eukaryota</taxon>
        <taxon>Fungi</taxon>
        <taxon>Dikarya</taxon>
        <taxon>Basidiomycota</taxon>
        <taxon>Agaricomycotina</taxon>
        <taxon>Agaricomycetes</taxon>
        <taxon>Agaricomycetidae</taxon>
        <taxon>Boletales</taxon>
        <taxon>Suillineae</taxon>
        <taxon>Suillaceae</taxon>
        <taxon>Suillus</taxon>
    </lineage>
</organism>
<feature type="region of interest" description="Disordered" evidence="4">
    <location>
        <begin position="1"/>
        <end position="42"/>
    </location>
</feature>
<dbReference type="PROSITE" id="PS50082">
    <property type="entry name" value="WD_REPEATS_2"/>
    <property type="match status" value="7"/>
</dbReference>